<reference evidence="4 5" key="1">
    <citation type="submission" date="2010-07" db="EMBL/GenBank/DDBJ databases">
        <authorList>
            <person name="Sid Ahmed O."/>
        </authorList>
    </citation>
    <scope>NUCLEOTIDE SEQUENCE [LARGE SCALE GENOMIC DNA]</scope>
    <source>
        <strain evidence="4 5">TX4248</strain>
    </source>
</reference>
<dbReference type="EMBL" id="AEBR01000015">
    <property type="protein sequence ID" value="EFM83758.1"/>
    <property type="molecule type" value="Genomic_DNA"/>
</dbReference>
<evidence type="ECO:0000259" key="3">
    <source>
        <dbReference type="Pfam" id="PF13800"/>
    </source>
</evidence>
<dbReference type="AlphaFoldDB" id="A0A125W990"/>
<keyword evidence="1" id="KW-0472">Membrane</keyword>
<evidence type="ECO:0000256" key="1">
    <source>
        <dbReference type="SAM" id="Phobius"/>
    </source>
</evidence>
<feature type="transmembrane region" description="Helical" evidence="1">
    <location>
        <begin position="15"/>
        <end position="37"/>
    </location>
</feature>
<organism evidence="4 5">
    <name type="scientific">Enterococcus faecalis TX4248</name>
    <dbReference type="NCBI Taxonomy" id="749495"/>
    <lineage>
        <taxon>Bacteria</taxon>
        <taxon>Bacillati</taxon>
        <taxon>Bacillota</taxon>
        <taxon>Bacilli</taxon>
        <taxon>Lactobacillales</taxon>
        <taxon>Enterococcaceae</taxon>
        <taxon>Enterococcus</taxon>
    </lineage>
</organism>
<feature type="domain" description="Sigma factor regulator C-terminal" evidence="2">
    <location>
        <begin position="158"/>
        <end position="296"/>
    </location>
</feature>
<gene>
    <name evidence="4" type="ORF">HMPREF9498_00552</name>
</gene>
<protein>
    <recommendedName>
        <fullName evidence="6">Sigma factor regulator C-terminal domain-containing protein</fullName>
    </recommendedName>
</protein>
<keyword evidence="1" id="KW-0812">Transmembrane</keyword>
<sequence length="308" mass="35397">MDLKKSIRKAKRKQFIVIGAITVVSFAVLFVGFFVGMDKLSTKNYHTLLEVINDQEMIASPNTQLDSQVIANSSPFGGEVVTNRSKNIDGYTVEWSNLRSRYSFFRNSIDWNEVYPGSYYSSKNFYEYNRQTKQKVASFYNPAITNYYGGIKNELSELDKMENQVAEVAISFDKPYPYEEVRKMLPSNVNLVWLYVYSETVNEKEGPSGTLPYGFQLSMDDQNEIFDPENDKQHFFETLEKSPMFADNQEGQKFIQQNKNKKVEKLPIWGVMLTGQTKNFKALQNEPFVRGASIGVTAPIVPYIQPEK</sequence>
<dbReference type="HOGENOM" id="CLU_046237_0_0_9"/>
<accession>A0A125W990</accession>
<dbReference type="RefSeq" id="WP_002365315.1">
    <property type="nucleotide sequence ID" value="NZ_GL454421.1"/>
</dbReference>
<evidence type="ECO:0000313" key="5">
    <source>
        <dbReference type="Proteomes" id="UP000004846"/>
    </source>
</evidence>
<dbReference type="Pfam" id="PF13791">
    <property type="entry name" value="Sigma_reg_C"/>
    <property type="match status" value="1"/>
</dbReference>
<name>A0A125W990_ENTFL</name>
<evidence type="ECO:0008006" key="6">
    <source>
        <dbReference type="Google" id="ProtNLM"/>
    </source>
</evidence>
<proteinExistence type="predicted"/>
<dbReference type="InterPro" id="IPR029101">
    <property type="entry name" value="Sigma_reg_N"/>
</dbReference>
<dbReference type="Pfam" id="PF13800">
    <property type="entry name" value="Sigma_reg_N"/>
    <property type="match status" value="1"/>
</dbReference>
<dbReference type="InterPro" id="IPR025672">
    <property type="entry name" value="Sigma_reg_C_dom"/>
</dbReference>
<evidence type="ECO:0000313" key="4">
    <source>
        <dbReference type="EMBL" id="EFM83758.1"/>
    </source>
</evidence>
<feature type="domain" description="Sigma factor regulator N-terminal" evidence="3">
    <location>
        <begin position="4"/>
        <end position="93"/>
    </location>
</feature>
<keyword evidence="1" id="KW-1133">Transmembrane helix</keyword>
<dbReference type="Proteomes" id="UP000004846">
    <property type="component" value="Unassembled WGS sequence"/>
</dbReference>
<evidence type="ECO:0000259" key="2">
    <source>
        <dbReference type="Pfam" id="PF13791"/>
    </source>
</evidence>
<comment type="caution">
    <text evidence="4">The sequence shown here is derived from an EMBL/GenBank/DDBJ whole genome shotgun (WGS) entry which is preliminary data.</text>
</comment>